<comment type="similarity">
    <text evidence="2">Belongs to the ORC6 family.</text>
</comment>
<evidence type="ECO:0000256" key="2">
    <source>
        <dbReference type="ARBA" id="ARBA00010840"/>
    </source>
</evidence>
<dbReference type="InterPro" id="IPR008721">
    <property type="entry name" value="ORC6_cyclin_first"/>
</dbReference>
<feature type="compositionally biased region" description="Low complexity" evidence="6">
    <location>
        <begin position="96"/>
        <end position="107"/>
    </location>
</feature>
<keyword evidence="5" id="KW-0539">Nucleus</keyword>
<dbReference type="EMBL" id="FJOG01000002">
    <property type="protein sequence ID" value="CZR51942.1"/>
    <property type="molecule type" value="Genomic_DNA"/>
</dbReference>
<name>A0A1L7WGP2_9HELO</name>
<keyword evidence="3" id="KW-0235">DNA replication</keyword>
<feature type="compositionally biased region" description="Polar residues" evidence="6">
    <location>
        <begin position="117"/>
        <end position="135"/>
    </location>
</feature>
<dbReference type="GO" id="GO:0006260">
    <property type="term" value="P:DNA replication"/>
    <property type="evidence" value="ECO:0007669"/>
    <property type="project" value="UniProtKB-KW"/>
</dbReference>
<dbReference type="GO" id="GO:0005664">
    <property type="term" value="C:nuclear origin of replication recognition complex"/>
    <property type="evidence" value="ECO:0007669"/>
    <property type="project" value="InterPro"/>
</dbReference>
<feature type="region of interest" description="Disordered" evidence="6">
    <location>
        <begin position="96"/>
        <end position="150"/>
    </location>
</feature>
<protein>
    <recommendedName>
        <fullName evidence="7">ORC6 first cyclin-like domain-containing protein</fullName>
    </recommendedName>
</protein>
<feature type="domain" description="ORC6 first cyclin-like" evidence="7">
    <location>
        <begin position="9"/>
        <end position="95"/>
    </location>
</feature>
<keyword evidence="4" id="KW-0238">DNA-binding</keyword>
<evidence type="ECO:0000256" key="1">
    <source>
        <dbReference type="ARBA" id="ARBA00004123"/>
    </source>
</evidence>
<dbReference type="STRING" id="576137.A0A1L7WGP2"/>
<comment type="subcellular location">
    <subcellularLocation>
        <location evidence="1">Nucleus</location>
    </subcellularLocation>
</comment>
<dbReference type="GO" id="GO:0003677">
    <property type="term" value="F:DNA binding"/>
    <property type="evidence" value="ECO:0007669"/>
    <property type="project" value="UniProtKB-KW"/>
</dbReference>
<organism evidence="8 9">
    <name type="scientific">Phialocephala subalpina</name>
    <dbReference type="NCBI Taxonomy" id="576137"/>
    <lineage>
        <taxon>Eukaryota</taxon>
        <taxon>Fungi</taxon>
        <taxon>Dikarya</taxon>
        <taxon>Ascomycota</taxon>
        <taxon>Pezizomycotina</taxon>
        <taxon>Leotiomycetes</taxon>
        <taxon>Helotiales</taxon>
        <taxon>Mollisiaceae</taxon>
        <taxon>Phialocephala</taxon>
        <taxon>Phialocephala fortinii species complex</taxon>
    </lineage>
</organism>
<evidence type="ECO:0000313" key="8">
    <source>
        <dbReference type="EMBL" id="CZR51942.1"/>
    </source>
</evidence>
<sequence length="377" mass="42833">MSRPIERTLTNLIPRHSGTLPRELIDLADSLLSQSRNKCSLKPDEEIARVYACANLACERLKTILNLPQIESHPPIPPRAYTKLYAYFDRTLQTSAARAKAQRSARSTPSKPLPQRGTPNKEQSFKSFSTSTPSHRTPKRGLKHASKPEKESKIPRWIECVTRHLCKSMETPKAYPHILAGVETLLSSPCPNPEIEAMVSEEKGNRNVPALIASIWFLVVVRMREKDRRGFETSARQKMARDVIAGAREDEWVVKRVGEGEEGWKGWEGLVVGDVMGWNREVNGRGWKGLDWWLNVPEGSGVEGEMADVDVDQELGREEEDEIVVGGRERKPDTMYQAKYDYLSVDKRAEYREWKEEMLAMMQELRGQDEDTAMADA</sequence>
<feature type="compositionally biased region" description="Basic residues" evidence="6">
    <location>
        <begin position="136"/>
        <end position="145"/>
    </location>
</feature>
<evidence type="ECO:0000259" key="7">
    <source>
        <dbReference type="Pfam" id="PF05460"/>
    </source>
</evidence>
<gene>
    <name evidence="8" type="ORF">PAC_01819</name>
</gene>
<evidence type="ECO:0000256" key="6">
    <source>
        <dbReference type="SAM" id="MobiDB-lite"/>
    </source>
</evidence>
<dbReference type="OrthoDB" id="5367324at2759"/>
<evidence type="ECO:0000256" key="3">
    <source>
        <dbReference type="ARBA" id="ARBA00022705"/>
    </source>
</evidence>
<evidence type="ECO:0000256" key="5">
    <source>
        <dbReference type="ARBA" id="ARBA00023242"/>
    </source>
</evidence>
<accession>A0A1L7WGP2</accession>
<keyword evidence="9" id="KW-1185">Reference proteome</keyword>
<evidence type="ECO:0000256" key="4">
    <source>
        <dbReference type="ARBA" id="ARBA00023125"/>
    </source>
</evidence>
<dbReference type="Pfam" id="PF05460">
    <property type="entry name" value="ORC6"/>
    <property type="match status" value="1"/>
</dbReference>
<proteinExistence type="inferred from homology"/>
<dbReference type="Proteomes" id="UP000184330">
    <property type="component" value="Unassembled WGS sequence"/>
</dbReference>
<dbReference type="AlphaFoldDB" id="A0A1L7WGP2"/>
<evidence type="ECO:0000313" key="9">
    <source>
        <dbReference type="Proteomes" id="UP000184330"/>
    </source>
</evidence>
<reference evidence="8 9" key="1">
    <citation type="submission" date="2016-03" db="EMBL/GenBank/DDBJ databases">
        <authorList>
            <person name="Ploux O."/>
        </authorList>
    </citation>
    <scope>NUCLEOTIDE SEQUENCE [LARGE SCALE GENOMIC DNA]</scope>
    <source>
        <strain evidence="8 9">UAMH 11012</strain>
    </source>
</reference>